<feature type="compositionally biased region" description="Basic and acidic residues" evidence="5">
    <location>
        <begin position="65"/>
        <end position="92"/>
    </location>
</feature>
<feature type="compositionally biased region" description="Acidic residues" evidence="5">
    <location>
        <begin position="391"/>
        <end position="402"/>
    </location>
</feature>
<organism evidence="8 9">
    <name type="scientific">Phaeomoniella chlamydospora</name>
    <name type="common">Phaeoacremonium chlamydosporum</name>
    <dbReference type="NCBI Taxonomy" id="158046"/>
    <lineage>
        <taxon>Eukaryota</taxon>
        <taxon>Fungi</taxon>
        <taxon>Dikarya</taxon>
        <taxon>Ascomycota</taxon>
        <taxon>Pezizomycotina</taxon>
        <taxon>Eurotiomycetes</taxon>
        <taxon>Chaetothyriomycetidae</taxon>
        <taxon>Phaeomoniellales</taxon>
        <taxon>Phaeomoniellaceae</taxon>
        <taxon>Phaeomoniella</taxon>
    </lineage>
</organism>
<dbReference type="EMBL" id="LCWF01000182">
    <property type="protein sequence ID" value="KKY15604.1"/>
    <property type="molecule type" value="Genomic_DNA"/>
</dbReference>
<dbReference type="GO" id="GO:0006364">
    <property type="term" value="P:rRNA processing"/>
    <property type="evidence" value="ECO:0007669"/>
    <property type="project" value="EnsemblFungi"/>
</dbReference>
<evidence type="ECO:0000256" key="3">
    <source>
        <dbReference type="ARBA" id="ARBA00023054"/>
    </source>
</evidence>
<comment type="subcellular location">
    <subcellularLocation>
        <location evidence="1">Nucleus</location>
        <location evidence="1">Nucleolus</location>
    </subcellularLocation>
</comment>
<dbReference type="Pfam" id="PF25121">
    <property type="entry name" value="RRM_ESF1"/>
    <property type="match status" value="1"/>
</dbReference>
<feature type="region of interest" description="Disordered" evidence="5">
    <location>
        <begin position="1"/>
        <end position="47"/>
    </location>
</feature>
<comment type="caution">
    <text evidence="8">The sequence shown here is derived from an EMBL/GenBank/DDBJ whole genome shotgun (WGS) entry which is preliminary data.</text>
</comment>
<reference evidence="8 9" key="1">
    <citation type="submission" date="2015-05" db="EMBL/GenBank/DDBJ databases">
        <title>Distinctive expansion of gene families associated with plant cell wall degradation and secondary metabolism in the genomes of grapevine trunk pathogens.</title>
        <authorList>
            <person name="Lawrence D.P."/>
            <person name="Travadon R."/>
            <person name="Rolshausen P.E."/>
            <person name="Baumgartner K."/>
        </authorList>
    </citation>
    <scope>NUCLEOTIDE SEQUENCE [LARGE SCALE GENOMIC DNA]</scope>
    <source>
        <strain evidence="8">UCRPC4</strain>
    </source>
</reference>
<evidence type="ECO:0000256" key="1">
    <source>
        <dbReference type="ARBA" id="ARBA00004604"/>
    </source>
</evidence>
<gene>
    <name evidence="8" type="ORF">UCRPC4_g06236</name>
</gene>
<dbReference type="OrthoDB" id="431825at2759"/>
<feature type="compositionally biased region" description="Basic and acidic residues" evidence="5">
    <location>
        <begin position="112"/>
        <end position="121"/>
    </location>
</feature>
<dbReference type="PANTHER" id="PTHR12202">
    <property type="entry name" value="ESF1 HOMOLOG"/>
    <property type="match status" value="1"/>
</dbReference>
<keyword evidence="9" id="KW-1185">Reference proteome</keyword>
<evidence type="ECO:0000259" key="6">
    <source>
        <dbReference type="Pfam" id="PF08159"/>
    </source>
</evidence>
<feature type="region of interest" description="Disordered" evidence="5">
    <location>
        <begin position="381"/>
        <end position="719"/>
    </location>
</feature>
<evidence type="ECO:0000256" key="5">
    <source>
        <dbReference type="SAM" id="MobiDB-lite"/>
    </source>
</evidence>
<feature type="compositionally biased region" description="Basic residues" evidence="5">
    <location>
        <begin position="591"/>
        <end position="603"/>
    </location>
</feature>
<dbReference type="Pfam" id="PF08159">
    <property type="entry name" value="NUC153"/>
    <property type="match status" value="1"/>
</dbReference>
<keyword evidence="4" id="KW-0539">Nucleus</keyword>
<feature type="domain" description="ESF1 RRM" evidence="7">
    <location>
        <begin position="162"/>
        <end position="329"/>
    </location>
</feature>
<dbReference type="InterPro" id="IPR039754">
    <property type="entry name" value="Esf1"/>
</dbReference>
<evidence type="ECO:0000313" key="9">
    <source>
        <dbReference type="Proteomes" id="UP000053317"/>
    </source>
</evidence>
<sequence length="719" mass="81444">MSSKLQQKASGNGGQHSPKAATKAALDPRFAGIQNDPRYRLPSKRKLKVKVDKRFSGMLKDEDFTRKAKVDRYGRPLQDDSEKTRLKRKYEFEDGDDVKPDDDDDVQAELARVGKEYDPIRDGGYSLSSDDSSSDEDDEVDEDTDDLDQAAQAVGVPLGEATSRIAVVNLDWDHIRAEDLMATFSSFVPQGGRLQKVVVYPSEFGKERMEREEMEGPPRELFISKKMNGKAQEDVDDDSLGEEDDEAAIKDSIIQPDAGEEFDSAKLRKYQLERLRYFYAILEFSSIEVAKTVYDAIDGTEYLSTANFFDLRFVPDDTDFSSDKPRDECDRILDGYKPNEFVTDALQHSKVKLTWDADDIVRKEAQAKAFRGGRKEIDENDLKAYLGSDSSDSEEDSVEDNAETQPNSKLSKKEKEKQRLRALLGLSDKPASKSKPDGPVGGVQITFSSGLIGEKSSSVFANDPEPDETTVEKYVRKERERKQRRKGKGKTSAEGADDATGQEDHRSLPEREQVQQEQDLGFDDPFFTEPINSQASTAALRKAERKKRREEREAEEKATAAKRAELELLMIDDKESNMKHFDMKEIERAEKKKNKKKQKGKKSKNIDYDEADRDQQEQNDAFQMDVSDPRFARLYENHEFAIDPTNPKFKGTEGMKALLDEGRKRRKLAVGTDDEGERTSKKKDRKKGEKEKGDDVDVASGDVGENLSKLIQKVKARNR</sequence>
<evidence type="ECO:0000256" key="4">
    <source>
        <dbReference type="ARBA" id="ARBA00023242"/>
    </source>
</evidence>
<feature type="domain" description="NUC153" evidence="6">
    <location>
        <begin position="628"/>
        <end position="656"/>
    </location>
</feature>
<dbReference type="InterPro" id="IPR056750">
    <property type="entry name" value="RRM_ESF1"/>
</dbReference>
<feature type="compositionally biased region" description="Basic and acidic residues" evidence="5">
    <location>
        <begin position="686"/>
        <end position="695"/>
    </location>
</feature>
<feature type="region of interest" description="Disordered" evidence="5">
    <location>
        <begin position="65"/>
        <end position="148"/>
    </location>
</feature>
<dbReference type="Proteomes" id="UP000053317">
    <property type="component" value="Unassembled WGS sequence"/>
</dbReference>
<evidence type="ECO:0000313" key="8">
    <source>
        <dbReference type="EMBL" id="KKY15604.1"/>
    </source>
</evidence>
<feature type="compositionally biased region" description="Acidic residues" evidence="5">
    <location>
        <begin position="93"/>
        <end position="107"/>
    </location>
</feature>
<name>A0A0G2DYD4_PHACM</name>
<evidence type="ECO:0000259" key="7">
    <source>
        <dbReference type="Pfam" id="PF25121"/>
    </source>
</evidence>
<feature type="compositionally biased region" description="Polar residues" evidence="5">
    <location>
        <begin position="1"/>
        <end position="10"/>
    </location>
</feature>
<feature type="compositionally biased region" description="Basic and acidic residues" evidence="5">
    <location>
        <begin position="470"/>
        <end position="481"/>
    </location>
</feature>
<dbReference type="AlphaFoldDB" id="A0A0G2DYD4"/>
<reference evidence="8 9" key="2">
    <citation type="submission" date="2015-05" db="EMBL/GenBank/DDBJ databases">
        <authorList>
            <person name="Morales-Cruz A."/>
            <person name="Amrine K.C."/>
            <person name="Cantu D."/>
        </authorList>
    </citation>
    <scope>NUCLEOTIDE SEQUENCE [LARGE SCALE GENOMIC DNA]</scope>
    <source>
        <strain evidence="8">UCRPC4</strain>
    </source>
</reference>
<feature type="compositionally biased region" description="Acidic residues" evidence="5">
    <location>
        <begin position="132"/>
        <end position="148"/>
    </location>
</feature>
<feature type="compositionally biased region" description="Basic and acidic residues" evidence="5">
    <location>
        <begin position="502"/>
        <end position="514"/>
    </location>
</feature>
<feature type="compositionally biased region" description="Basic and acidic residues" evidence="5">
    <location>
        <begin position="650"/>
        <end position="663"/>
    </location>
</feature>
<protein>
    <submittedName>
        <fullName evidence="8">Putative pre-rrna processing protein</fullName>
    </submittedName>
</protein>
<feature type="compositionally biased region" description="Basic and acidic residues" evidence="5">
    <location>
        <begin position="550"/>
        <end position="590"/>
    </location>
</feature>
<keyword evidence="3" id="KW-0175">Coiled coil</keyword>
<dbReference type="GO" id="GO:0032040">
    <property type="term" value="C:small-subunit processome"/>
    <property type="evidence" value="ECO:0007669"/>
    <property type="project" value="EnsemblFungi"/>
</dbReference>
<proteinExistence type="inferred from homology"/>
<accession>A0A0G2DYD4</accession>
<feature type="compositionally biased region" description="Polar residues" evidence="5">
    <location>
        <begin position="445"/>
        <end position="460"/>
    </location>
</feature>
<feature type="compositionally biased region" description="Basic and acidic residues" evidence="5">
    <location>
        <begin position="627"/>
        <end position="641"/>
    </location>
</feature>
<dbReference type="PANTHER" id="PTHR12202:SF0">
    <property type="entry name" value="ESF1 HOMOLOG"/>
    <property type="match status" value="1"/>
</dbReference>
<dbReference type="GO" id="GO:0003723">
    <property type="term" value="F:RNA binding"/>
    <property type="evidence" value="ECO:0007669"/>
    <property type="project" value="EnsemblFungi"/>
</dbReference>
<evidence type="ECO:0000256" key="2">
    <source>
        <dbReference type="ARBA" id="ARBA00009087"/>
    </source>
</evidence>
<dbReference type="InterPro" id="IPR012580">
    <property type="entry name" value="NUC153"/>
</dbReference>
<comment type="similarity">
    <text evidence="2">Belongs to the ESF1 family.</text>
</comment>